<proteinExistence type="predicted"/>
<accession>A0A9J5YF01</accession>
<reference evidence="1 2" key="1">
    <citation type="submission" date="2020-09" db="EMBL/GenBank/DDBJ databases">
        <title>De no assembly of potato wild relative species, Solanum commersonii.</title>
        <authorList>
            <person name="Cho K."/>
        </authorList>
    </citation>
    <scope>NUCLEOTIDE SEQUENCE [LARGE SCALE GENOMIC DNA]</scope>
    <source>
        <strain evidence="1">LZ3.2</strain>
        <tissue evidence="1">Leaf</tissue>
    </source>
</reference>
<comment type="caution">
    <text evidence="1">The sequence shown here is derived from an EMBL/GenBank/DDBJ whole genome shotgun (WGS) entry which is preliminary data.</text>
</comment>
<evidence type="ECO:0000313" key="1">
    <source>
        <dbReference type="EMBL" id="KAG5598399.1"/>
    </source>
</evidence>
<keyword evidence="2" id="KW-1185">Reference proteome</keyword>
<dbReference type="EMBL" id="JACXVP010000006">
    <property type="protein sequence ID" value="KAG5598399.1"/>
    <property type="molecule type" value="Genomic_DNA"/>
</dbReference>
<sequence length="110" mass="12709">MSWLKGFKVGSRTTGVRDMLSTYVDDTIVFCDAISEQISFLRLMLFIFEAISGLKINWRKNNIFPINEVTQFQVLANILRCGMGKLPTSREHRGMKVRNLKLQNNNLLKK</sequence>
<evidence type="ECO:0000313" key="2">
    <source>
        <dbReference type="Proteomes" id="UP000824120"/>
    </source>
</evidence>
<evidence type="ECO:0008006" key="3">
    <source>
        <dbReference type="Google" id="ProtNLM"/>
    </source>
</evidence>
<dbReference type="Proteomes" id="UP000824120">
    <property type="component" value="Chromosome 6"/>
</dbReference>
<name>A0A9J5YF01_SOLCO</name>
<dbReference type="OrthoDB" id="695518at2759"/>
<protein>
    <recommendedName>
        <fullName evidence="3">Reverse transcriptase domain-containing protein</fullName>
    </recommendedName>
</protein>
<organism evidence="1 2">
    <name type="scientific">Solanum commersonii</name>
    <name type="common">Commerson's wild potato</name>
    <name type="synonym">Commerson's nightshade</name>
    <dbReference type="NCBI Taxonomy" id="4109"/>
    <lineage>
        <taxon>Eukaryota</taxon>
        <taxon>Viridiplantae</taxon>
        <taxon>Streptophyta</taxon>
        <taxon>Embryophyta</taxon>
        <taxon>Tracheophyta</taxon>
        <taxon>Spermatophyta</taxon>
        <taxon>Magnoliopsida</taxon>
        <taxon>eudicotyledons</taxon>
        <taxon>Gunneridae</taxon>
        <taxon>Pentapetalae</taxon>
        <taxon>asterids</taxon>
        <taxon>lamiids</taxon>
        <taxon>Solanales</taxon>
        <taxon>Solanaceae</taxon>
        <taxon>Solanoideae</taxon>
        <taxon>Solaneae</taxon>
        <taxon>Solanum</taxon>
    </lineage>
</organism>
<gene>
    <name evidence="1" type="ORF">H5410_029769</name>
</gene>
<dbReference type="AlphaFoldDB" id="A0A9J5YF01"/>